<evidence type="ECO:0000313" key="3">
    <source>
        <dbReference type="Proteomes" id="UP001258315"/>
    </source>
</evidence>
<dbReference type="Proteomes" id="UP001258315">
    <property type="component" value="Unassembled WGS sequence"/>
</dbReference>
<keyword evidence="1" id="KW-0732">Signal</keyword>
<gene>
    <name evidence="2" type="ORF">QE417_002375</name>
</gene>
<reference evidence="3" key="1">
    <citation type="submission" date="2023-07" db="EMBL/GenBank/DDBJ databases">
        <title>Functional and genomic diversity of the sorghum phyllosphere microbiome.</title>
        <authorList>
            <person name="Shade A."/>
        </authorList>
    </citation>
    <scope>NUCLEOTIDE SEQUENCE [LARGE SCALE GENOMIC DNA]</scope>
    <source>
        <strain evidence="3">SORGH_AS_0422</strain>
    </source>
</reference>
<organism evidence="2 3">
    <name type="scientific">Mucilaginibacter terrae</name>
    <dbReference type="NCBI Taxonomy" id="1955052"/>
    <lineage>
        <taxon>Bacteria</taxon>
        <taxon>Pseudomonadati</taxon>
        <taxon>Bacteroidota</taxon>
        <taxon>Sphingobacteriia</taxon>
        <taxon>Sphingobacteriales</taxon>
        <taxon>Sphingobacteriaceae</taxon>
        <taxon>Mucilaginibacter</taxon>
    </lineage>
</organism>
<dbReference type="Pfam" id="PF13620">
    <property type="entry name" value="CarboxypepD_reg"/>
    <property type="match status" value="1"/>
</dbReference>
<dbReference type="EMBL" id="JAVLVU010000001">
    <property type="protein sequence ID" value="MDT3403303.1"/>
    <property type="molecule type" value="Genomic_DNA"/>
</dbReference>
<evidence type="ECO:0008006" key="4">
    <source>
        <dbReference type="Google" id="ProtNLM"/>
    </source>
</evidence>
<evidence type="ECO:0000313" key="2">
    <source>
        <dbReference type="EMBL" id="MDT3403303.1"/>
    </source>
</evidence>
<dbReference type="InterPro" id="IPR008969">
    <property type="entry name" value="CarboxyPept-like_regulatory"/>
</dbReference>
<dbReference type="Gene3D" id="2.60.40.1120">
    <property type="entry name" value="Carboxypeptidase-like, regulatory domain"/>
    <property type="match status" value="1"/>
</dbReference>
<dbReference type="SUPFAM" id="SSF49464">
    <property type="entry name" value="Carboxypeptidase regulatory domain-like"/>
    <property type="match status" value="1"/>
</dbReference>
<name>A0ABU3GU47_9SPHI</name>
<proteinExistence type="predicted"/>
<keyword evidence="3" id="KW-1185">Reference proteome</keyword>
<sequence>MVYFFIYTLFMKPRFIIFLLLALFTVSAKAQQNVIRGQVTDASDAKLPSVLVKNTTNNQVTLTNDDGNFEIRGLIGHTLIISSPGYVSDTLYVADMKFKNVKMTPLGITLGAVNVRGKQGFDPRTEYPQVYQKSKVYVLSPTSWFSKEAKDARRLKKYFQKEVEERTVDSVFTKIYVGSLVPLKGTELDNFMSLYRPSYEFVKSNNGASMAAYINDSYKKYLALPAEKRAVPKLTTDEPVKQPAAKP</sequence>
<comment type="caution">
    <text evidence="2">The sequence shown here is derived from an EMBL/GenBank/DDBJ whole genome shotgun (WGS) entry which is preliminary data.</text>
</comment>
<feature type="chain" id="PRO_5047415438" description="Carboxypeptidase-like regulatory domain-containing protein" evidence="1">
    <location>
        <begin position="31"/>
        <end position="247"/>
    </location>
</feature>
<accession>A0ABU3GU47</accession>
<feature type="signal peptide" evidence="1">
    <location>
        <begin position="1"/>
        <end position="30"/>
    </location>
</feature>
<evidence type="ECO:0000256" key="1">
    <source>
        <dbReference type="SAM" id="SignalP"/>
    </source>
</evidence>
<protein>
    <recommendedName>
        <fullName evidence="4">Carboxypeptidase-like regulatory domain-containing protein</fullName>
    </recommendedName>
</protein>